<keyword evidence="6 8" id="KW-1133">Transmembrane helix</keyword>
<evidence type="ECO:0000256" key="5">
    <source>
        <dbReference type="ARBA" id="ARBA00022692"/>
    </source>
</evidence>
<evidence type="ECO:0000256" key="7">
    <source>
        <dbReference type="ARBA" id="ARBA00023136"/>
    </source>
</evidence>
<evidence type="ECO:0000256" key="8">
    <source>
        <dbReference type="RuleBase" id="RU362010"/>
    </source>
</evidence>
<proteinExistence type="inferred from homology"/>
<dbReference type="GO" id="GO:0050897">
    <property type="term" value="F:cobalt ion binding"/>
    <property type="evidence" value="ECO:0007669"/>
    <property type="project" value="TreeGrafter"/>
</dbReference>
<feature type="transmembrane region" description="Helical" evidence="8">
    <location>
        <begin position="298"/>
        <end position="318"/>
    </location>
</feature>
<dbReference type="Proteomes" id="UP000305881">
    <property type="component" value="Chromosome"/>
</dbReference>
<dbReference type="Gene3D" id="1.20.58.340">
    <property type="entry name" value="Magnesium transport protein CorA, transmembrane region"/>
    <property type="match status" value="2"/>
</dbReference>
<dbReference type="FunFam" id="1.20.58.340:FF:000012">
    <property type="entry name" value="Magnesium transport protein CorA"/>
    <property type="match status" value="1"/>
</dbReference>
<sequence>MTQLQSLSSSSEKFGLAPGSVIHVGERLETTGKIKLIEFNKDILIEREIKTVSELIPPKDKPTVSWFSITGLHDVELIEQLGKEFTIHQLVLEDIANTHQRPKVEEFDDIIFIVLRVIRFDAESLTFDNEQFSLILGSNFILTFEESESDLLHPIIRRIQNSRGKFRSQGADYLSYSIIDLVVDHYFLIEDSLDEIVENLEDQLLLSPSPDMLNTIQKLKRGMIFVRRAVSPLREVLNGLLRSESDLIRDTTKVYLRDVYDHTIRVAEGLDTYRDLIAGLLEIYLSSLSNKMNEVMKVLTVFATIFIPLTFLAGVYGMNFDYMPELKWAWSYPVFWSVSLATAMSLLIFFRHKKWL</sequence>
<dbReference type="GO" id="GO:0005886">
    <property type="term" value="C:plasma membrane"/>
    <property type="evidence" value="ECO:0007669"/>
    <property type="project" value="UniProtKB-SubCell"/>
</dbReference>
<evidence type="ECO:0000256" key="3">
    <source>
        <dbReference type="ARBA" id="ARBA00022448"/>
    </source>
</evidence>
<dbReference type="InterPro" id="IPR004488">
    <property type="entry name" value="Mg/Co-transport_prot_CorA"/>
</dbReference>
<dbReference type="PANTHER" id="PTHR46494:SF1">
    <property type="entry name" value="CORA FAMILY METAL ION TRANSPORTER (EUROFUNG)"/>
    <property type="match status" value="1"/>
</dbReference>
<gene>
    <name evidence="8 9" type="primary">corA</name>
    <name evidence="9" type="ORF">EQU24_18175</name>
</gene>
<evidence type="ECO:0000256" key="1">
    <source>
        <dbReference type="ARBA" id="ARBA00004651"/>
    </source>
</evidence>
<name>A0A4P9UTM7_METBY</name>
<dbReference type="Gene3D" id="3.30.460.20">
    <property type="entry name" value="CorA soluble domain-like"/>
    <property type="match status" value="1"/>
</dbReference>
<evidence type="ECO:0000256" key="6">
    <source>
        <dbReference type="ARBA" id="ARBA00022989"/>
    </source>
</evidence>
<dbReference type="SUPFAM" id="SSF143865">
    <property type="entry name" value="CorA soluble domain-like"/>
    <property type="match status" value="1"/>
</dbReference>
<keyword evidence="5 8" id="KW-0812">Transmembrane</keyword>
<dbReference type="PANTHER" id="PTHR46494">
    <property type="entry name" value="CORA FAMILY METAL ION TRANSPORTER (EUROFUNG)"/>
    <property type="match status" value="1"/>
</dbReference>
<dbReference type="EMBL" id="CP035467">
    <property type="protein sequence ID" value="QCW83953.1"/>
    <property type="molecule type" value="Genomic_DNA"/>
</dbReference>
<evidence type="ECO:0000256" key="2">
    <source>
        <dbReference type="ARBA" id="ARBA00009765"/>
    </source>
</evidence>
<dbReference type="STRING" id="675511.GCA_000341735_03815"/>
<comment type="similarity">
    <text evidence="2 8">Belongs to the CorA metal ion transporter (MIT) (TC 1.A.35) family.</text>
</comment>
<dbReference type="GO" id="GO:0015095">
    <property type="term" value="F:magnesium ion transmembrane transporter activity"/>
    <property type="evidence" value="ECO:0007669"/>
    <property type="project" value="UniProtKB-UniRule"/>
</dbReference>
<dbReference type="InterPro" id="IPR045861">
    <property type="entry name" value="CorA_cytoplasmic_dom"/>
</dbReference>
<comment type="function">
    <text evidence="8">Mediates influx of magnesium ions.</text>
</comment>
<reference evidence="10" key="1">
    <citation type="journal article" date="2019" name="J. Bacteriol.">
        <title>A Mutagenic Screen Identifies a TonB-Dependent Receptor Required for the Lanthanide Metal Switch in the Type I Methanotroph 'Methylotuvimicrobium buryatense' 5GB1C.</title>
        <authorList>
            <person name="Groom J.D."/>
            <person name="Ford S.M."/>
            <person name="Pesesky M.W."/>
            <person name="Lidstrom M.E."/>
        </authorList>
    </citation>
    <scope>NUCLEOTIDE SEQUENCE [LARGE SCALE GENOMIC DNA]</scope>
    <source>
        <strain evidence="10">5GB1C</strain>
    </source>
</reference>
<dbReference type="InterPro" id="IPR002523">
    <property type="entry name" value="MgTranspt_CorA/ZnTranspt_ZntB"/>
</dbReference>
<keyword evidence="8" id="KW-0406">Ion transport</keyword>
<comment type="subcellular location">
    <subcellularLocation>
        <location evidence="1">Cell membrane</location>
        <topology evidence="1">Multi-pass membrane protein</topology>
    </subcellularLocation>
    <subcellularLocation>
        <location evidence="8">Membrane</location>
        <topology evidence="8">Multi-pass membrane protein</topology>
    </subcellularLocation>
</comment>
<evidence type="ECO:0000313" key="9">
    <source>
        <dbReference type="EMBL" id="QCW83953.1"/>
    </source>
</evidence>
<accession>A0A4P9UTM7</accession>
<keyword evidence="4 8" id="KW-1003">Cell membrane</keyword>
<keyword evidence="8" id="KW-0460">Magnesium</keyword>
<keyword evidence="7 8" id="KW-0472">Membrane</keyword>
<feature type="transmembrane region" description="Helical" evidence="8">
    <location>
        <begin position="330"/>
        <end position="350"/>
    </location>
</feature>
<dbReference type="NCBIfam" id="TIGR00383">
    <property type="entry name" value="corA"/>
    <property type="match status" value="1"/>
</dbReference>
<dbReference type="CDD" id="cd12828">
    <property type="entry name" value="TmCorA-like_1"/>
    <property type="match status" value="1"/>
</dbReference>
<evidence type="ECO:0000313" key="10">
    <source>
        <dbReference type="Proteomes" id="UP000305881"/>
    </source>
</evidence>
<evidence type="ECO:0000256" key="4">
    <source>
        <dbReference type="ARBA" id="ARBA00022475"/>
    </source>
</evidence>
<organism evidence="9 10">
    <name type="scientific">Methylotuvimicrobium buryatense</name>
    <name type="common">Methylomicrobium buryatense</name>
    <dbReference type="NCBI Taxonomy" id="95641"/>
    <lineage>
        <taxon>Bacteria</taxon>
        <taxon>Pseudomonadati</taxon>
        <taxon>Pseudomonadota</taxon>
        <taxon>Gammaproteobacteria</taxon>
        <taxon>Methylococcales</taxon>
        <taxon>Methylococcaceae</taxon>
        <taxon>Methylotuvimicrobium</taxon>
    </lineage>
</organism>
<dbReference type="GO" id="GO:0000287">
    <property type="term" value="F:magnesium ion binding"/>
    <property type="evidence" value="ECO:0007669"/>
    <property type="project" value="TreeGrafter"/>
</dbReference>
<dbReference type="RefSeq" id="WP_017842199.1">
    <property type="nucleotide sequence ID" value="NZ_CP035467.1"/>
</dbReference>
<dbReference type="KEGG" id="mbur:EQU24_18175"/>
<dbReference type="OrthoDB" id="9803416at2"/>
<dbReference type="Pfam" id="PF01544">
    <property type="entry name" value="CorA"/>
    <property type="match status" value="1"/>
</dbReference>
<keyword evidence="10" id="KW-1185">Reference proteome</keyword>
<keyword evidence="3 8" id="KW-0813">Transport</keyword>
<dbReference type="AlphaFoldDB" id="A0A4P9UTM7"/>
<protein>
    <recommendedName>
        <fullName evidence="8">Magnesium transport protein CorA</fullName>
    </recommendedName>
</protein>
<dbReference type="InterPro" id="IPR045863">
    <property type="entry name" value="CorA_TM1_TM2"/>
</dbReference>
<dbReference type="GO" id="GO:0015087">
    <property type="term" value="F:cobalt ion transmembrane transporter activity"/>
    <property type="evidence" value="ECO:0007669"/>
    <property type="project" value="UniProtKB-UniRule"/>
</dbReference>
<dbReference type="SUPFAM" id="SSF144083">
    <property type="entry name" value="Magnesium transport protein CorA, transmembrane region"/>
    <property type="match status" value="1"/>
</dbReference>